<evidence type="ECO:0000256" key="1">
    <source>
        <dbReference type="SAM" id="MobiDB-lite"/>
    </source>
</evidence>
<reference evidence="2 3" key="1">
    <citation type="journal article" date="2021" name="Plant Biotechnol. J.">
        <title>Multi-omics assisted identification of the key and species-specific regulatory components of drought-tolerant mechanisms in Gossypium stocksii.</title>
        <authorList>
            <person name="Yu D."/>
            <person name="Ke L."/>
            <person name="Zhang D."/>
            <person name="Wu Y."/>
            <person name="Sun Y."/>
            <person name="Mei J."/>
            <person name="Sun J."/>
            <person name="Sun Y."/>
        </authorList>
    </citation>
    <scope>NUCLEOTIDE SEQUENCE [LARGE SCALE GENOMIC DNA]</scope>
    <source>
        <strain evidence="3">cv. E1</strain>
        <tissue evidence="2">Leaf</tissue>
    </source>
</reference>
<evidence type="ECO:0000313" key="2">
    <source>
        <dbReference type="EMBL" id="KAH1030855.1"/>
    </source>
</evidence>
<evidence type="ECO:0000313" key="3">
    <source>
        <dbReference type="Proteomes" id="UP000828251"/>
    </source>
</evidence>
<dbReference type="AlphaFoldDB" id="A0A9D3U6P3"/>
<comment type="caution">
    <text evidence="2">The sequence shown here is derived from an EMBL/GenBank/DDBJ whole genome shotgun (WGS) entry which is preliminary data.</text>
</comment>
<gene>
    <name evidence="2" type="ORF">J1N35_043029</name>
</gene>
<name>A0A9D3U6P3_9ROSI</name>
<dbReference type="Proteomes" id="UP000828251">
    <property type="component" value="Unassembled WGS sequence"/>
</dbReference>
<feature type="compositionally biased region" description="Basic and acidic residues" evidence="1">
    <location>
        <begin position="54"/>
        <end position="81"/>
    </location>
</feature>
<dbReference type="OrthoDB" id="1929285at2759"/>
<keyword evidence="3" id="KW-1185">Reference proteome</keyword>
<sequence length="242" mass="28321">MVNKKIKSFFKKRVSKSNNDQLVPQPYVISGEKSNIGSSQALERDIRYSQSQAPEHDIKSSQAPKRDIKSSQSQDLERDIESSQAHEQYIKSAQVLKRPCKVSRVETKKFDASSLEHDLGLRKSIWDYPPNQHNEIRRAYIKFGPYHPIPPSEAPTPFQYIDKNGCQFLPSWYKLFLDWLEFSLSKNVAYCFPCFLFNKPFGVVEILLQVKDFDHGRKSMKDLNVLLLLMWVRMQILYIRMQ</sequence>
<dbReference type="EMBL" id="JAIQCV010000013">
    <property type="protein sequence ID" value="KAH1030855.1"/>
    <property type="molecule type" value="Genomic_DNA"/>
</dbReference>
<accession>A0A9D3U6P3</accession>
<organism evidence="2 3">
    <name type="scientific">Gossypium stocksii</name>
    <dbReference type="NCBI Taxonomy" id="47602"/>
    <lineage>
        <taxon>Eukaryota</taxon>
        <taxon>Viridiplantae</taxon>
        <taxon>Streptophyta</taxon>
        <taxon>Embryophyta</taxon>
        <taxon>Tracheophyta</taxon>
        <taxon>Spermatophyta</taxon>
        <taxon>Magnoliopsida</taxon>
        <taxon>eudicotyledons</taxon>
        <taxon>Gunneridae</taxon>
        <taxon>Pentapetalae</taxon>
        <taxon>rosids</taxon>
        <taxon>malvids</taxon>
        <taxon>Malvales</taxon>
        <taxon>Malvaceae</taxon>
        <taxon>Malvoideae</taxon>
        <taxon>Gossypium</taxon>
    </lineage>
</organism>
<feature type="region of interest" description="Disordered" evidence="1">
    <location>
        <begin position="48"/>
        <end position="83"/>
    </location>
</feature>
<proteinExistence type="predicted"/>
<protein>
    <submittedName>
        <fullName evidence="2">Uncharacterized protein</fullName>
    </submittedName>
</protein>